<proteinExistence type="predicted"/>
<dbReference type="InterPro" id="IPR036867">
    <property type="entry name" value="R3H_dom_sf"/>
</dbReference>
<reference evidence="3 4" key="1">
    <citation type="submission" date="2016-07" db="EMBL/GenBank/DDBJ databases">
        <title>Pervasive Adenine N6-methylation of Active Genes in Fungi.</title>
        <authorList>
            <consortium name="DOE Joint Genome Institute"/>
            <person name="Mondo S.J."/>
            <person name="Dannebaum R.O."/>
            <person name="Kuo R.C."/>
            <person name="Labutti K."/>
            <person name="Haridas S."/>
            <person name="Kuo A."/>
            <person name="Salamov A."/>
            <person name="Ahrendt S.R."/>
            <person name="Lipzen A."/>
            <person name="Sullivan W."/>
            <person name="Andreopoulos W.B."/>
            <person name="Clum A."/>
            <person name="Lindquist E."/>
            <person name="Daum C."/>
            <person name="Ramamoorthy G.K."/>
            <person name="Gryganskyi A."/>
            <person name="Culley D."/>
            <person name="Magnuson J.K."/>
            <person name="James T.Y."/>
            <person name="O'Malley M.A."/>
            <person name="Stajich J.E."/>
            <person name="Spatafora J.W."/>
            <person name="Visel A."/>
            <person name="Grigoriev I.V."/>
        </authorList>
    </citation>
    <scope>NUCLEOTIDE SEQUENCE [LARGE SCALE GENOMIC DNA]</scope>
    <source>
        <strain evidence="3 4">CBS 931.73</strain>
    </source>
</reference>
<feature type="compositionally biased region" description="Basic residues" evidence="1">
    <location>
        <begin position="1"/>
        <end position="15"/>
    </location>
</feature>
<sequence length="164" mass="18735">MHSKKSPRKERRKSSGSKPSPEQKRKPSESDVDFHFAAQFANFNIGPNPTGPRCQRRPSHEQLERAEAQFQQAIGAEFATLQQYYPSGSHPNPERFTLDALKCAVRRFRWDNEAQVLRCPISLSSYHRKFLHQEAFDLGGLRSISIGEGDARFLVIVKKDLPLD</sequence>
<dbReference type="Pfam" id="PF01424">
    <property type="entry name" value="R3H"/>
    <property type="match status" value="1"/>
</dbReference>
<dbReference type="GO" id="GO:0003676">
    <property type="term" value="F:nucleic acid binding"/>
    <property type="evidence" value="ECO:0007669"/>
    <property type="project" value="UniProtKB-UniRule"/>
</dbReference>
<dbReference type="PROSITE" id="PS51061">
    <property type="entry name" value="R3H"/>
    <property type="match status" value="1"/>
</dbReference>
<dbReference type="CDD" id="cd02325">
    <property type="entry name" value="R3H"/>
    <property type="match status" value="1"/>
</dbReference>
<evidence type="ECO:0000313" key="4">
    <source>
        <dbReference type="Proteomes" id="UP000193498"/>
    </source>
</evidence>
<dbReference type="InParanoid" id="A0A1Y1XG87"/>
<dbReference type="InterPro" id="IPR001374">
    <property type="entry name" value="R3H_dom"/>
</dbReference>
<feature type="region of interest" description="Disordered" evidence="1">
    <location>
        <begin position="1"/>
        <end position="31"/>
    </location>
</feature>
<name>A0A1Y1XG87_9FUNG</name>
<dbReference type="OrthoDB" id="2359216at2759"/>
<keyword evidence="4" id="KW-1185">Reference proteome</keyword>
<accession>A0A1Y1XG87</accession>
<gene>
    <name evidence="3" type="ORF">K493DRAFT_86747</name>
</gene>
<evidence type="ECO:0000256" key="1">
    <source>
        <dbReference type="SAM" id="MobiDB-lite"/>
    </source>
</evidence>
<feature type="compositionally biased region" description="Basic and acidic residues" evidence="1">
    <location>
        <begin position="21"/>
        <end position="31"/>
    </location>
</feature>
<dbReference type="Gene3D" id="3.30.1370.50">
    <property type="entry name" value="R3H-like domain"/>
    <property type="match status" value="1"/>
</dbReference>
<dbReference type="SUPFAM" id="SSF82708">
    <property type="entry name" value="R3H domain"/>
    <property type="match status" value="1"/>
</dbReference>
<feature type="domain" description="R3H" evidence="2">
    <location>
        <begin position="95"/>
        <end position="160"/>
    </location>
</feature>
<dbReference type="EMBL" id="MCFE01000602">
    <property type="protein sequence ID" value="ORX84779.1"/>
    <property type="molecule type" value="Genomic_DNA"/>
</dbReference>
<evidence type="ECO:0000259" key="2">
    <source>
        <dbReference type="PROSITE" id="PS51061"/>
    </source>
</evidence>
<dbReference type="Proteomes" id="UP000193498">
    <property type="component" value="Unassembled WGS sequence"/>
</dbReference>
<evidence type="ECO:0000313" key="3">
    <source>
        <dbReference type="EMBL" id="ORX84779.1"/>
    </source>
</evidence>
<protein>
    <recommendedName>
        <fullName evidence="2">R3H domain-containing protein</fullName>
    </recommendedName>
</protein>
<comment type="caution">
    <text evidence="3">The sequence shown here is derived from an EMBL/GenBank/DDBJ whole genome shotgun (WGS) entry which is preliminary data.</text>
</comment>
<dbReference type="AlphaFoldDB" id="A0A1Y1XG87"/>
<organism evidence="3 4">
    <name type="scientific">Basidiobolus meristosporus CBS 931.73</name>
    <dbReference type="NCBI Taxonomy" id="1314790"/>
    <lineage>
        <taxon>Eukaryota</taxon>
        <taxon>Fungi</taxon>
        <taxon>Fungi incertae sedis</taxon>
        <taxon>Zoopagomycota</taxon>
        <taxon>Entomophthoromycotina</taxon>
        <taxon>Basidiobolomycetes</taxon>
        <taxon>Basidiobolales</taxon>
        <taxon>Basidiobolaceae</taxon>
        <taxon>Basidiobolus</taxon>
    </lineage>
</organism>